<dbReference type="Proteomes" id="UP000283482">
    <property type="component" value="Unassembled WGS sequence"/>
</dbReference>
<reference evidence="1 2" key="1">
    <citation type="submission" date="2018-08" db="EMBL/GenBank/DDBJ databases">
        <title>A genome reference for cultivated species of the human gut microbiota.</title>
        <authorList>
            <person name="Zou Y."/>
            <person name="Xue W."/>
            <person name="Luo G."/>
        </authorList>
    </citation>
    <scope>NUCLEOTIDE SEQUENCE [LARGE SCALE GENOMIC DNA]</scope>
    <source>
        <strain evidence="1 2">AM40-34</strain>
    </source>
</reference>
<sequence length="276" mass="31910">MSINKETIISAIIDVCKAMGLDYITKVRSATWNADIVVEHKTYKVAFNVCKCPRNVEVAYKAMRKERVCGCWLLLPTRNSSYQEQSLPCFNLISKTDKEMVCLNSKLDDNSTNQIELFSFLHSIIDGKIKFAEQAEINKVELCFYKNRCWKCHKENDVYFVNRLFSQKGVVIDGQNLMIDEDLTFNPSIIKGFKRYIQEHPSETFIMGDIKPRYSKTIGGAYPSFGCVQCDSIFGNFYLQENMIELIYCTDSLRKTIITLDEPIKVSVHCRYKVNR</sequence>
<proteinExistence type="predicted"/>
<comment type="caution">
    <text evidence="1">The sequence shown here is derived from an EMBL/GenBank/DDBJ whole genome shotgun (WGS) entry which is preliminary data.</text>
</comment>
<evidence type="ECO:0000313" key="1">
    <source>
        <dbReference type="EMBL" id="RHB23880.1"/>
    </source>
</evidence>
<organism evidence="1 2">
    <name type="scientific">Bacteroides stercoris</name>
    <dbReference type="NCBI Taxonomy" id="46506"/>
    <lineage>
        <taxon>Bacteria</taxon>
        <taxon>Pseudomonadati</taxon>
        <taxon>Bacteroidota</taxon>
        <taxon>Bacteroidia</taxon>
        <taxon>Bacteroidales</taxon>
        <taxon>Bacteroidaceae</taxon>
        <taxon>Bacteroides</taxon>
    </lineage>
</organism>
<dbReference type="RefSeq" id="WP_117907809.1">
    <property type="nucleotide sequence ID" value="NZ_AP031449.1"/>
</dbReference>
<evidence type="ECO:0000313" key="2">
    <source>
        <dbReference type="Proteomes" id="UP000283482"/>
    </source>
</evidence>
<protein>
    <submittedName>
        <fullName evidence="1">Uncharacterized protein</fullName>
    </submittedName>
</protein>
<dbReference type="AlphaFoldDB" id="A0A413UVD6"/>
<accession>A0A413UVD6</accession>
<gene>
    <name evidence="1" type="ORF">DW889_15855</name>
</gene>
<name>A0A413UVD6_BACSE</name>
<dbReference type="EMBL" id="QSGN01000058">
    <property type="protein sequence ID" value="RHB23880.1"/>
    <property type="molecule type" value="Genomic_DNA"/>
</dbReference>